<feature type="transmembrane region" description="Helical" evidence="1">
    <location>
        <begin position="63"/>
        <end position="83"/>
    </location>
</feature>
<feature type="transmembrane region" description="Helical" evidence="1">
    <location>
        <begin position="227"/>
        <end position="245"/>
    </location>
</feature>
<dbReference type="Proteomes" id="UP000037507">
    <property type="component" value="Unassembled WGS sequence"/>
</dbReference>
<evidence type="ECO:0000313" key="3">
    <source>
        <dbReference type="EMBL" id="PVE42702.1"/>
    </source>
</evidence>
<dbReference type="PANTHER" id="PTHR39430">
    <property type="entry name" value="MEMBRANE-ASSOCIATED PROTEASE-RELATED"/>
    <property type="match status" value="1"/>
</dbReference>
<dbReference type="GO" id="GO:0004175">
    <property type="term" value="F:endopeptidase activity"/>
    <property type="evidence" value="ECO:0007669"/>
    <property type="project" value="UniProtKB-ARBA"/>
</dbReference>
<feature type="transmembrane region" description="Helical" evidence="1">
    <location>
        <begin position="29"/>
        <end position="51"/>
    </location>
</feature>
<dbReference type="GO" id="GO:0006508">
    <property type="term" value="P:proteolysis"/>
    <property type="evidence" value="ECO:0007669"/>
    <property type="project" value="UniProtKB-KW"/>
</dbReference>
<evidence type="ECO:0000313" key="4">
    <source>
        <dbReference type="Proteomes" id="UP000037507"/>
    </source>
</evidence>
<proteinExistence type="predicted"/>
<feature type="transmembrane region" description="Helical" evidence="1">
    <location>
        <begin position="176"/>
        <end position="192"/>
    </location>
</feature>
<reference evidence="3" key="1">
    <citation type="submission" date="2017-04" db="EMBL/GenBank/DDBJ databases">
        <title>Unexpected and diverse lifestyles within the genus Limnohabitans.</title>
        <authorList>
            <person name="Kasalicky V."/>
            <person name="Mehrshad M."/>
            <person name="Andrei S.-A."/>
            <person name="Salcher M."/>
            <person name="Kratochvilova H."/>
            <person name="Simek K."/>
            <person name="Ghai R."/>
        </authorList>
    </citation>
    <scope>NUCLEOTIDE SEQUENCE [LARGE SCALE GENOMIC DNA]</scope>
    <source>
        <strain evidence="3">II-D5</strain>
    </source>
</reference>
<keyword evidence="1" id="KW-0812">Transmembrane</keyword>
<feature type="transmembrane region" description="Helical" evidence="1">
    <location>
        <begin position="137"/>
        <end position="155"/>
    </location>
</feature>
<accession>A0A2T7UDK2</accession>
<keyword evidence="3" id="KW-0482">Metalloprotease</keyword>
<evidence type="ECO:0000259" key="2">
    <source>
        <dbReference type="Pfam" id="PF02517"/>
    </source>
</evidence>
<sequence>MVHHPVTLRASAAAFFSLTDSGLNGRWRYTLGVFLITMVWLLGGGLVYWVVGSLPLGTAREYLALNASLMMLLLGVLIVHVFLHRRPLRTLVTTRKAISWSRMFQGGAVWGAILLTGVLLESALYPARYVWSFEFQRWVLFLVLALLLTPLQCAAEELFFRGYFLQAMGRIFRKPVVPAVLSGIVFAIPHLLNPEAVVHGMGIMAITYFVMGLLLALVALRDAGLELSIGLHTANNFFLVVCFGYEDSSLPASAFFTSVTYDPVFSLASVAVGGLIFYAWFFRRAKDDAHWTQSLE</sequence>
<evidence type="ECO:0000256" key="1">
    <source>
        <dbReference type="SAM" id="Phobius"/>
    </source>
</evidence>
<protein>
    <submittedName>
        <fullName evidence="3">CPBP family intramembrane metalloprotease</fullName>
    </submittedName>
</protein>
<dbReference type="OrthoDB" id="9004744at2"/>
<organism evidence="3 4">
    <name type="scientific">Limnohabitans planktonicus II-D5</name>
    <dbReference type="NCBI Taxonomy" id="1293045"/>
    <lineage>
        <taxon>Bacteria</taxon>
        <taxon>Pseudomonadati</taxon>
        <taxon>Pseudomonadota</taxon>
        <taxon>Betaproteobacteria</taxon>
        <taxon>Burkholderiales</taxon>
        <taxon>Comamonadaceae</taxon>
        <taxon>Limnohabitans</taxon>
    </lineage>
</organism>
<feature type="transmembrane region" description="Helical" evidence="1">
    <location>
        <begin position="198"/>
        <end position="220"/>
    </location>
</feature>
<dbReference type="InterPro" id="IPR003675">
    <property type="entry name" value="Rce1/LyrA-like_dom"/>
</dbReference>
<name>A0A2T7UDK2_9BURK</name>
<keyword evidence="3" id="KW-0378">Hydrolase</keyword>
<feature type="transmembrane region" description="Helical" evidence="1">
    <location>
        <begin position="104"/>
        <end position="125"/>
    </location>
</feature>
<comment type="caution">
    <text evidence="3">The sequence shown here is derived from an EMBL/GenBank/DDBJ whole genome shotgun (WGS) entry which is preliminary data.</text>
</comment>
<keyword evidence="1" id="KW-0472">Membrane</keyword>
<gene>
    <name evidence="3" type="ORF">H663_010380</name>
</gene>
<dbReference type="RefSeq" id="WP_053173712.1">
    <property type="nucleotide sequence ID" value="NZ_LFYT02000011.1"/>
</dbReference>
<keyword evidence="4" id="KW-1185">Reference proteome</keyword>
<dbReference type="Pfam" id="PF02517">
    <property type="entry name" value="Rce1-like"/>
    <property type="match status" value="1"/>
</dbReference>
<keyword evidence="3" id="KW-0645">Protease</keyword>
<dbReference type="PANTHER" id="PTHR39430:SF1">
    <property type="entry name" value="PROTEASE"/>
    <property type="match status" value="1"/>
</dbReference>
<keyword evidence="1" id="KW-1133">Transmembrane helix</keyword>
<dbReference type="EMBL" id="LFYT02000011">
    <property type="protein sequence ID" value="PVE42702.1"/>
    <property type="molecule type" value="Genomic_DNA"/>
</dbReference>
<dbReference type="GO" id="GO:0080120">
    <property type="term" value="P:CAAX-box protein maturation"/>
    <property type="evidence" value="ECO:0007669"/>
    <property type="project" value="UniProtKB-ARBA"/>
</dbReference>
<dbReference type="GO" id="GO:0008237">
    <property type="term" value="F:metallopeptidase activity"/>
    <property type="evidence" value="ECO:0007669"/>
    <property type="project" value="UniProtKB-KW"/>
</dbReference>
<feature type="domain" description="CAAX prenyl protease 2/Lysostaphin resistance protein A-like" evidence="2">
    <location>
        <begin position="140"/>
        <end position="238"/>
    </location>
</feature>
<dbReference type="AlphaFoldDB" id="A0A2T7UDK2"/>
<feature type="transmembrane region" description="Helical" evidence="1">
    <location>
        <begin position="265"/>
        <end position="282"/>
    </location>
</feature>